<dbReference type="PROSITE" id="PS50199">
    <property type="entry name" value="ZF_RANBP2_2"/>
    <property type="match status" value="2"/>
</dbReference>
<dbReference type="InterPro" id="IPR012677">
    <property type="entry name" value="Nucleotide-bd_a/b_plait_sf"/>
</dbReference>
<organism evidence="15">
    <name type="scientific">Gibberella zeae</name>
    <name type="common">Wheat head blight fungus</name>
    <name type="synonym">Fusarium graminearum</name>
    <dbReference type="NCBI Taxonomy" id="5518"/>
    <lineage>
        <taxon>Eukaryota</taxon>
        <taxon>Fungi</taxon>
        <taxon>Dikarya</taxon>
        <taxon>Ascomycota</taxon>
        <taxon>Pezizomycotina</taxon>
        <taxon>Sordariomycetes</taxon>
        <taxon>Hypocreomycetidae</taxon>
        <taxon>Hypocreales</taxon>
        <taxon>Nectriaceae</taxon>
        <taxon>Fusarium</taxon>
    </lineage>
</organism>
<dbReference type="InterPro" id="IPR012337">
    <property type="entry name" value="RNaseH-like_sf"/>
</dbReference>
<evidence type="ECO:0000256" key="1">
    <source>
        <dbReference type="ARBA" id="ARBA00004123"/>
    </source>
</evidence>
<keyword evidence="3" id="KW-0158">Chromosome</keyword>
<dbReference type="FunFam" id="4.10.1060.10:FF:000021">
    <property type="entry name" value="MUTL protein homolog 3"/>
    <property type="match status" value="1"/>
</dbReference>
<keyword evidence="8" id="KW-0863">Zinc-finger</keyword>
<evidence type="ECO:0000256" key="2">
    <source>
        <dbReference type="ARBA" id="ARBA00004286"/>
    </source>
</evidence>
<evidence type="ECO:0000256" key="11">
    <source>
        <dbReference type="ARBA" id="ARBA00022839"/>
    </source>
</evidence>
<dbReference type="CDD" id="cd06133">
    <property type="entry name" value="ERI-1_3'hExo_like"/>
    <property type="match status" value="1"/>
</dbReference>
<dbReference type="GO" id="GO:0003723">
    <property type="term" value="F:RNA binding"/>
    <property type="evidence" value="ECO:0007669"/>
    <property type="project" value="UniProtKB-UniRule"/>
</dbReference>
<evidence type="ECO:0000256" key="12">
    <source>
        <dbReference type="ARBA" id="ARBA00022884"/>
    </source>
</evidence>
<dbReference type="AlphaFoldDB" id="A0A4E9DBI7"/>
<name>A0A4E9DBI7_GIBZA</name>
<feature type="region of interest" description="Disordered" evidence="14">
    <location>
        <begin position="679"/>
        <end position="745"/>
    </location>
</feature>
<evidence type="ECO:0000256" key="14">
    <source>
        <dbReference type="SAM" id="MobiDB-lite"/>
    </source>
</evidence>
<dbReference type="SUPFAM" id="SSF53098">
    <property type="entry name" value="Ribonuclease H-like"/>
    <property type="match status" value="1"/>
</dbReference>
<dbReference type="SMART" id="SM00479">
    <property type="entry name" value="EXOIII"/>
    <property type="match status" value="1"/>
</dbReference>
<keyword evidence="13" id="KW-0539">Nucleus</keyword>
<evidence type="ECO:0000256" key="10">
    <source>
        <dbReference type="ARBA" id="ARBA00022833"/>
    </source>
</evidence>
<evidence type="ECO:0000256" key="3">
    <source>
        <dbReference type="ARBA" id="ARBA00022454"/>
    </source>
</evidence>
<dbReference type="GO" id="GO:0000175">
    <property type="term" value="F:3'-5'-RNA exonuclease activity"/>
    <property type="evidence" value="ECO:0007669"/>
    <property type="project" value="InterPro"/>
</dbReference>
<dbReference type="Gene3D" id="3.30.70.330">
    <property type="match status" value="1"/>
</dbReference>
<dbReference type="GO" id="GO:0005694">
    <property type="term" value="C:chromosome"/>
    <property type="evidence" value="ECO:0007669"/>
    <property type="project" value="UniProtKB-SubCell"/>
</dbReference>
<feature type="compositionally biased region" description="Gly residues" evidence="14">
    <location>
        <begin position="602"/>
        <end position="625"/>
    </location>
</feature>
<dbReference type="FunFam" id="4.10.1060.10:FF:000024">
    <property type="entry name" value="RNA-binding protein"/>
    <property type="match status" value="1"/>
</dbReference>
<dbReference type="PROSITE" id="PS50102">
    <property type="entry name" value="RRM"/>
    <property type="match status" value="1"/>
</dbReference>
<dbReference type="InterPro" id="IPR036397">
    <property type="entry name" value="RNaseH_sf"/>
</dbReference>
<dbReference type="Gene3D" id="4.10.1060.10">
    <property type="entry name" value="Zinc finger, RanBP2-type"/>
    <property type="match status" value="2"/>
</dbReference>
<dbReference type="GO" id="GO:0005737">
    <property type="term" value="C:cytoplasm"/>
    <property type="evidence" value="ECO:0007669"/>
    <property type="project" value="UniProtKB-ARBA"/>
</dbReference>
<dbReference type="InterPro" id="IPR036443">
    <property type="entry name" value="Znf_RanBP2_sf"/>
</dbReference>
<gene>
    <name evidence="15" type="ORF">FUG_LOCUS104018</name>
</gene>
<evidence type="ECO:0000256" key="8">
    <source>
        <dbReference type="ARBA" id="ARBA00022771"/>
    </source>
</evidence>
<dbReference type="GO" id="GO:0005634">
    <property type="term" value="C:nucleus"/>
    <property type="evidence" value="ECO:0007669"/>
    <property type="project" value="UniProtKB-SubCell"/>
</dbReference>
<dbReference type="Pfam" id="PF00929">
    <property type="entry name" value="RNase_T"/>
    <property type="match status" value="1"/>
</dbReference>
<reference evidence="15" key="1">
    <citation type="submission" date="2019-04" db="EMBL/GenBank/DDBJ databases">
        <authorList>
            <person name="Melise S."/>
            <person name="Noan J."/>
            <person name="Okalmin O."/>
        </authorList>
    </citation>
    <scope>NUCLEOTIDE SEQUENCE</scope>
    <source>
        <strain evidence="15">FN9</strain>
    </source>
</reference>
<keyword evidence="10" id="KW-0862">Zinc</keyword>
<dbReference type="PANTHER" id="PTHR23044:SF61">
    <property type="entry name" value="3'-5' EXORIBONUCLEASE 1-RELATED"/>
    <property type="match status" value="1"/>
</dbReference>
<evidence type="ECO:0000256" key="9">
    <source>
        <dbReference type="ARBA" id="ARBA00022801"/>
    </source>
</evidence>
<evidence type="ECO:0000256" key="6">
    <source>
        <dbReference type="ARBA" id="ARBA00022723"/>
    </source>
</evidence>
<comment type="subcellular location">
    <subcellularLocation>
        <location evidence="2">Chromosome</location>
    </subcellularLocation>
    <subcellularLocation>
        <location evidence="1">Nucleus</location>
    </subcellularLocation>
</comment>
<evidence type="ECO:0000256" key="13">
    <source>
        <dbReference type="ARBA" id="ARBA00023242"/>
    </source>
</evidence>
<dbReference type="EMBL" id="CAAKMV010000077">
    <property type="protein sequence ID" value="VIO53989.1"/>
    <property type="molecule type" value="Genomic_DNA"/>
</dbReference>
<keyword evidence="7" id="KW-0677">Repeat</keyword>
<keyword evidence="9" id="KW-0378">Hydrolase</keyword>
<evidence type="ECO:0000256" key="4">
    <source>
        <dbReference type="ARBA" id="ARBA00022553"/>
    </source>
</evidence>
<dbReference type="InterPro" id="IPR035979">
    <property type="entry name" value="RBD_domain_sf"/>
</dbReference>
<feature type="compositionally biased region" description="Low complexity" evidence="14">
    <location>
        <begin position="691"/>
        <end position="705"/>
    </location>
</feature>
<accession>A0A4E9DBI7</accession>
<dbReference type="PANTHER" id="PTHR23044">
    <property type="entry name" value="3'-5' EXONUCLEASE ERI1-RELATED"/>
    <property type="match status" value="1"/>
</dbReference>
<dbReference type="InterPro" id="IPR034351">
    <property type="entry name" value="Nrp1_RRM"/>
</dbReference>
<dbReference type="PROSITE" id="PS01358">
    <property type="entry name" value="ZF_RANBP2_1"/>
    <property type="match status" value="2"/>
</dbReference>
<dbReference type="Pfam" id="PF00076">
    <property type="entry name" value="RRM_1"/>
    <property type="match status" value="1"/>
</dbReference>
<proteinExistence type="predicted"/>
<keyword evidence="12" id="KW-0694">RNA-binding</keyword>
<dbReference type="SUPFAM" id="SSF54928">
    <property type="entry name" value="RNA-binding domain, RBD"/>
    <property type="match status" value="1"/>
</dbReference>
<dbReference type="SMART" id="SM00360">
    <property type="entry name" value="RRM"/>
    <property type="match status" value="1"/>
</dbReference>
<feature type="region of interest" description="Disordered" evidence="14">
    <location>
        <begin position="596"/>
        <end position="638"/>
    </location>
</feature>
<evidence type="ECO:0000313" key="15">
    <source>
        <dbReference type="EMBL" id="VIO53989.1"/>
    </source>
</evidence>
<dbReference type="InterPro" id="IPR000504">
    <property type="entry name" value="RRM_dom"/>
</dbReference>
<dbReference type="SUPFAM" id="SSF90209">
    <property type="entry name" value="Ran binding protein zinc finger-like"/>
    <property type="match status" value="2"/>
</dbReference>
<keyword evidence="4" id="KW-0597">Phosphoprotein</keyword>
<keyword evidence="6" id="KW-0479">Metal-binding</keyword>
<dbReference type="Pfam" id="PF00641">
    <property type="entry name" value="Zn_ribbon_RanBP"/>
    <property type="match status" value="2"/>
</dbReference>
<evidence type="ECO:0000256" key="5">
    <source>
        <dbReference type="ARBA" id="ARBA00022722"/>
    </source>
</evidence>
<dbReference type="SMART" id="SM00547">
    <property type="entry name" value="ZnF_RBZ"/>
    <property type="match status" value="2"/>
</dbReference>
<feature type="non-terminal residue" evidence="15">
    <location>
        <position position="1"/>
    </location>
</feature>
<protein>
    <submittedName>
        <fullName evidence="15">Uncharacterized protein</fullName>
    </submittedName>
</protein>
<dbReference type="InterPro" id="IPR013520">
    <property type="entry name" value="Ribonucl_H"/>
</dbReference>
<sequence>GREVLFVFGTTSPLKLLPLTGHIHIHSDSCHLTRPHISFSTYYLSSIATWPGHGLVALNILPLSSVYRYDDLKRSFETLTLFAAVAECAASKPNSLLLSLLSFRHRSILPNMASQQLPQLNIDRYVVIHVATTCDEHGVYVTKDSAEVIELGWILMDANTLEEITHESVLVKPVNTPITPLCTSLTTLTWEHVRNAGTFRDAITRFDAFATEHLTSKNLDFVFVTLDAWDLRVQLPREARDKAVVLPPYLQHSRTFDLRTEYQRWQQHHPESLPFGPSMLSNICAALEVEPVQSSAPIKHNLPFHLQALAPASPRRAMEEAITLARVLRGLIRKSQPPQEHPDVLTRPMDARADVRAFLSERSKVLHMSGLPHDTTQSELESWFTQFGGRPIAFWTLRTPEQHKPTGTGFAVFSSHEEAAESLCMNGRALNEKAIEVSPSSSRVLDRAQDILTPFPPSKNRPRPGDWTCPSCGFSNFQRRTACFRCSFPAVGAGPSNDMGGNNNNYGGGFGYGPPTMMPPPPHGGHHGPMGHGGGRMGGSGVVPFRAGDWKCGNEVCGYHNFAKNVCCLRCGASRAGAAVVADSGYPSPMDNASQYGMNQGSMGGGPGPGPFGSGSSFGGSGGGYNQQQHFGGPPSHYLPSGLGGGAAAYPSSLNTHGSFGSGPASHSAGPFDSRAAEAAFQSATNGPASGGPSNNFYNNNANNNGGNGENDPFAFLSSGIGGLSVSGGDGRQNGGSAPPNKSPA</sequence>
<evidence type="ECO:0000256" key="7">
    <source>
        <dbReference type="ARBA" id="ARBA00022737"/>
    </source>
</evidence>
<dbReference type="GO" id="GO:0008270">
    <property type="term" value="F:zinc ion binding"/>
    <property type="evidence" value="ECO:0007669"/>
    <property type="project" value="UniProtKB-KW"/>
</dbReference>
<keyword evidence="5" id="KW-0540">Nuclease</keyword>
<dbReference type="Gene3D" id="3.30.420.10">
    <property type="entry name" value="Ribonuclease H-like superfamily/Ribonuclease H"/>
    <property type="match status" value="1"/>
</dbReference>
<dbReference type="InterPro" id="IPR051274">
    <property type="entry name" value="3-5_Exoribonuclease"/>
</dbReference>
<dbReference type="InterPro" id="IPR047201">
    <property type="entry name" value="ERI-1_3'hExo-like"/>
</dbReference>
<dbReference type="CDD" id="cd12452">
    <property type="entry name" value="RRM_ARP_like"/>
    <property type="match status" value="1"/>
</dbReference>
<keyword evidence="11" id="KW-0269">Exonuclease</keyword>
<dbReference type="InterPro" id="IPR001876">
    <property type="entry name" value="Znf_RanBP2"/>
</dbReference>
<feature type="compositionally biased region" description="Gly residues" evidence="14">
    <location>
        <begin position="720"/>
        <end position="734"/>
    </location>
</feature>